<evidence type="ECO:0000313" key="5">
    <source>
        <dbReference type="EMBL" id="MDS0283835.1"/>
    </source>
</evidence>
<evidence type="ECO:0000259" key="3">
    <source>
        <dbReference type="Pfam" id="PF04967"/>
    </source>
</evidence>
<gene>
    <name evidence="5" type="ORF">NDI86_17100</name>
</gene>
<feature type="domain" description="Bacterioopsin transcriptional activator GAF and HTH associated" evidence="4">
    <location>
        <begin position="21"/>
        <end position="141"/>
    </location>
</feature>
<dbReference type="PANTHER" id="PTHR34236:SF1">
    <property type="entry name" value="DIMETHYL SULFOXIDE REDUCTASE TRANSCRIPTIONAL ACTIVATOR"/>
    <property type="match status" value="1"/>
</dbReference>
<reference evidence="5 6" key="1">
    <citation type="submission" date="2022-06" db="EMBL/GenBank/DDBJ databases">
        <title>Halomicroarcula sp. a new haloarchaeum isolate from saline soil.</title>
        <authorList>
            <person name="Strakova D."/>
            <person name="Galisteo C."/>
            <person name="Sanchez-Porro C."/>
            <person name="Ventosa A."/>
        </authorList>
    </citation>
    <scope>NUCLEOTIDE SEQUENCE [LARGE SCALE GENOMIC DNA]</scope>
    <source>
        <strain evidence="5 6">S3CR25-11</strain>
    </source>
</reference>
<comment type="caution">
    <text evidence="5">The sequence shown here is derived from an EMBL/GenBank/DDBJ whole genome shotgun (WGS) entry which is preliminary data.</text>
</comment>
<dbReference type="PANTHER" id="PTHR34236">
    <property type="entry name" value="DIMETHYL SULFOXIDE REDUCTASE TRANSCRIPTIONAL ACTIVATOR"/>
    <property type="match status" value="1"/>
</dbReference>
<dbReference type="RefSeq" id="WP_310901602.1">
    <property type="nucleotide sequence ID" value="NZ_JAMQOS010000006.1"/>
</dbReference>
<keyword evidence="2" id="KW-0804">Transcription</keyword>
<protein>
    <submittedName>
        <fullName evidence="5">Helix-turn-helix domain-containing protein</fullName>
    </submittedName>
</protein>
<dbReference type="EMBL" id="JAMQOS010000006">
    <property type="protein sequence ID" value="MDS0283835.1"/>
    <property type="molecule type" value="Genomic_DNA"/>
</dbReference>
<dbReference type="Proteomes" id="UP001268864">
    <property type="component" value="Unassembled WGS sequence"/>
</dbReference>
<evidence type="ECO:0000256" key="2">
    <source>
        <dbReference type="ARBA" id="ARBA00023163"/>
    </source>
</evidence>
<dbReference type="InterPro" id="IPR007050">
    <property type="entry name" value="HTH_bacterioopsin"/>
</dbReference>
<name>A0ABU2FSV2_9EURY</name>
<dbReference type="Pfam" id="PF04967">
    <property type="entry name" value="HTH_10"/>
    <property type="match status" value="1"/>
</dbReference>
<proteinExistence type="predicted"/>
<evidence type="ECO:0000259" key="4">
    <source>
        <dbReference type="Pfam" id="PF15915"/>
    </source>
</evidence>
<keyword evidence="1" id="KW-0805">Transcription regulation</keyword>
<accession>A0ABU2FSV2</accession>
<organism evidence="5 6">
    <name type="scientific">Haloarcula onubensis</name>
    <dbReference type="NCBI Taxonomy" id="2950539"/>
    <lineage>
        <taxon>Archaea</taxon>
        <taxon>Methanobacteriati</taxon>
        <taxon>Methanobacteriota</taxon>
        <taxon>Stenosarchaea group</taxon>
        <taxon>Halobacteria</taxon>
        <taxon>Halobacteriales</taxon>
        <taxon>Haloarculaceae</taxon>
        <taxon>Haloarcula</taxon>
    </lineage>
</organism>
<dbReference type="Pfam" id="PF15915">
    <property type="entry name" value="BAT"/>
    <property type="match status" value="1"/>
</dbReference>
<feature type="domain" description="HTH bat-type" evidence="3">
    <location>
        <begin position="157"/>
        <end position="202"/>
    </location>
</feature>
<dbReference type="InterPro" id="IPR031803">
    <property type="entry name" value="BAT_GAF/HTH-assoc"/>
</dbReference>
<evidence type="ECO:0000256" key="1">
    <source>
        <dbReference type="ARBA" id="ARBA00023015"/>
    </source>
</evidence>
<keyword evidence="6" id="KW-1185">Reference proteome</keyword>
<evidence type="ECO:0000313" key="6">
    <source>
        <dbReference type="Proteomes" id="UP001268864"/>
    </source>
</evidence>
<sequence>MTVITDIEIPADKFALGKLLEQYPDIEIELVRVIPIRDGIIPLFWVDGADPDDIEATIHDDPLAEDIELLTETDGRYLFEIHWSTEIDHLIQPMIESRAEVLIAEGNSDRWTFRLQFANRSMLADFRQRCQDNNIHFELKALYNPTIPGEQLEEGELTSEQYDLLATAHENGYWHIPRDIDLGELADLIGISSNAASQRMRRGLDIVVGHSVAGKTD</sequence>